<comment type="caution">
    <text evidence="3">The sequence shown here is derived from an EMBL/GenBank/DDBJ whole genome shotgun (WGS) entry which is preliminary data.</text>
</comment>
<evidence type="ECO:0000256" key="2">
    <source>
        <dbReference type="SAM" id="Phobius"/>
    </source>
</evidence>
<proteinExistence type="predicted"/>
<dbReference type="Proteomes" id="UP000625247">
    <property type="component" value="Unassembled WGS sequence"/>
</dbReference>
<protein>
    <submittedName>
        <fullName evidence="3">Low affinity iron permease family protein</fullName>
    </submittedName>
</protein>
<organism evidence="3 4">
    <name type="scientific">Pseudomonas lutea</name>
    <dbReference type="NCBI Taxonomy" id="243924"/>
    <lineage>
        <taxon>Bacteria</taxon>
        <taxon>Pseudomonadati</taxon>
        <taxon>Pseudomonadota</taxon>
        <taxon>Gammaproteobacteria</taxon>
        <taxon>Pseudomonadales</taxon>
        <taxon>Pseudomonadaceae</taxon>
        <taxon>Pseudomonas</taxon>
    </lineage>
</organism>
<dbReference type="EMBL" id="JACYNP010000005">
    <property type="protein sequence ID" value="MBD8121958.1"/>
    <property type="molecule type" value="Genomic_DNA"/>
</dbReference>
<accession>A0ABR9A7D6</accession>
<evidence type="ECO:0000313" key="3">
    <source>
        <dbReference type="EMBL" id="MBD8121958.1"/>
    </source>
</evidence>
<dbReference type="Pfam" id="PF04120">
    <property type="entry name" value="Iron_permease"/>
    <property type="match status" value="1"/>
</dbReference>
<feature type="transmembrane region" description="Helical" evidence="2">
    <location>
        <begin position="20"/>
        <end position="37"/>
    </location>
</feature>
<sequence>MKFSKFAQALSQWSGSPRTFLVAIALICVWAATGPLFHYNDTWQLIINTSTTIITFLMVFLIQNTQNRDTDELHIKIDELLRVTKDAQNAVLSLDNLDQKELHALRKKYKAMGEGIEFDHTEAFPEPVEDPDAVLNEQQTQPQTAGR</sequence>
<dbReference type="RefSeq" id="WP_052075232.1">
    <property type="nucleotide sequence ID" value="NZ_JACYNP010000005.1"/>
</dbReference>
<keyword evidence="4" id="KW-1185">Reference proteome</keyword>
<keyword evidence="2" id="KW-0812">Transmembrane</keyword>
<evidence type="ECO:0000313" key="4">
    <source>
        <dbReference type="Proteomes" id="UP000625247"/>
    </source>
</evidence>
<feature type="region of interest" description="Disordered" evidence="1">
    <location>
        <begin position="120"/>
        <end position="147"/>
    </location>
</feature>
<reference evidence="3 4" key="1">
    <citation type="journal article" date="2020" name="FEMS Microbiol. Ecol.">
        <title>Temporal dynamics of bacterial communities during seed development and maturation.</title>
        <authorList>
            <person name="Chesneau G."/>
            <person name="Torres-Cortes G."/>
            <person name="Briand M."/>
            <person name="Darrasse A."/>
            <person name="Preveaux A."/>
            <person name="Marais C."/>
            <person name="Jacques M.A."/>
            <person name="Shade A."/>
            <person name="Barret M."/>
        </authorList>
    </citation>
    <scope>NUCLEOTIDE SEQUENCE [LARGE SCALE GENOMIC DNA]</scope>
    <source>
        <strain evidence="3 4">CFBP13723</strain>
    </source>
</reference>
<keyword evidence="2" id="KW-0472">Membrane</keyword>
<feature type="transmembrane region" description="Helical" evidence="2">
    <location>
        <begin position="43"/>
        <end position="62"/>
    </location>
</feature>
<dbReference type="InterPro" id="IPR007251">
    <property type="entry name" value="Iron_permease_Fet4"/>
</dbReference>
<gene>
    <name evidence="3" type="ORF">IFT62_12095</name>
</gene>
<feature type="compositionally biased region" description="Polar residues" evidence="1">
    <location>
        <begin position="136"/>
        <end position="147"/>
    </location>
</feature>
<keyword evidence="2" id="KW-1133">Transmembrane helix</keyword>
<name>A0ABR9A7D6_9PSED</name>
<evidence type="ECO:0000256" key="1">
    <source>
        <dbReference type="SAM" id="MobiDB-lite"/>
    </source>
</evidence>